<reference evidence="1" key="1">
    <citation type="submission" date="2023-05" db="EMBL/GenBank/DDBJ databases">
        <authorList>
            <consortium name="ELIXIR-Norway"/>
        </authorList>
    </citation>
    <scope>NUCLEOTIDE SEQUENCE</scope>
</reference>
<accession>A0ACB0DPS2</accession>
<name>A0ACB0DPS2_RANTA</name>
<dbReference type="Proteomes" id="UP001162501">
    <property type="component" value="Chromosome 1"/>
</dbReference>
<protein>
    <submittedName>
        <fullName evidence="1">Uncharacterized protein</fullName>
    </submittedName>
</protein>
<organism evidence="1 2">
    <name type="scientific">Rangifer tarandus platyrhynchus</name>
    <name type="common">Svalbard reindeer</name>
    <dbReference type="NCBI Taxonomy" id="3082113"/>
    <lineage>
        <taxon>Eukaryota</taxon>
        <taxon>Metazoa</taxon>
        <taxon>Chordata</taxon>
        <taxon>Craniata</taxon>
        <taxon>Vertebrata</taxon>
        <taxon>Euteleostomi</taxon>
        <taxon>Mammalia</taxon>
        <taxon>Eutheria</taxon>
        <taxon>Laurasiatheria</taxon>
        <taxon>Artiodactyla</taxon>
        <taxon>Ruminantia</taxon>
        <taxon>Pecora</taxon>
        <taxon>Cervidae</taxon>
        <taxon>Odocoileinae</taxon>
        <taxon>Rangifer</taxon>
    </lineage>
</organism>
<evidence type="ECO:0000313" key="2">
    <source>
        <dbReference type="Proteomes" id="UP001162501"/>
    </source>
</evidence>
<gene>
    <name evidence="1" type="ORF">MRATA1EN3_LOCUS1472</name>
</gene>
<proteinExistence type="predicted"/>
<sequence length="92" mass="10046">MAEDPRGQRTSSRVMVTQLLGGPELSPGTPPDEAGRGQQITLAWPLQVSQGATVLELSYLVPSRERCFCPYCRGSRPMLAPPLRPKPTLRVS</sequence>
<evidence type="ECO:0000313" key="1">
    <source>
        <dbReference type="EMBL" id="CAI9690259.1"/>
    </source>
</evidence>
<dbReference type="EMBL" id="OX596085">
    <property type="protein sequence ID" value="CAI9690259.1"/>
    <property type="molecule type" value="Genomic_DNA"/>
</dbReference>